<dbReference type="SUPFAM" id="SSF52172">
    <property type="entry name" value="CheY-like"/>
    <property type="match status" value="1"/>
</dbReference>
<dbReference type="InterPro" id="IPR001789">
    <property type="entry name" value="Sig_transdc_resp-reg_receiver"/>
</dbReference>
<feature type="modified residue" description="4-aspartylphosphate" evidence="1">
    <location>
        <position position="63"/>
    </location>
</feature>
<organism evidence="3 4">
    <name type="scientific">Trichormus variabilis NIES-23</name>
    <dbReference type="NCBI Taxonomy" id="1973479"/>
    <lineage>
        <taxon>Bacteria</taxon>
        <taxon>Bacillati</taxon>
        <taxon>Cyanobacteriota</taxon>
        <taxon>Cyanophyceae</taxon>
        <taxon>Nostocales</taxon>
        <taxon>Nostocaceae</taxon>
        <taxon>Trichormus</taxon>
    </lineage>
</organism>
<dbReference type="Gene3D" id="3.40.50.2300">
    <property type="match status" value="1"/>
</dbReference>
<sequence length="223" mass="25366">MQRILQNINKYKILVIDDHESVLYATFHVLKQLYPEADIVQAQTIKSALNHTISGKFDLMIIDLAMPEKVGSTAQTNNGLQLIKTLMRQYPTLNIVIQTANPRALVRLKAAISNHEGGFTVADKSLPMSEMLSKVDWSLKGLHNTPKEIRSGLEVKPEWLEVLQLAFKEGLQDIFIGQRMNVAERTVRHYWSKIYDALGVYPDEGKNLRIQSEIRAREEGLID</sequence>
<evidence type="ECO:0000259" key="2">
    <source>
        <dbReference type="PROSITE" id="PS50110"/>
    </source>
</evidence>
<dbReference type="EMBL" id="AP018216">
    <property type="protein sequence ID" value="BAY68977.1"/>
    <property type="molecule type" value="Genomic_DNA"/>
</dbReference>
<protein>
    <submittedName>
        <fullName evidence="3">Two-component response regulator</fullName>
    </submittedName>
</protein>
<evidence type="ECO:0000256" key="1">
    <source>
        <dbReference type="PROSITE-ProRule" id="PRU00169"/>
    </source>
</evidence>
<dbReference type="InterPro" id="IPR011006">
    <property type="entry name" value="CheY-like_superfamily"/>
</dbReference>
<evidence type="ECO:0000313" key="3">
    <source>
        <dbReference type="EMBL" id="BAY68977.1"/>
    </source>
</evidence>
<evidence type="ECO:0000313" key="4">
    <source>
        <dbReference type="Proteomes" id="UP000217507"/>
    </source>
</evidence>
<dbReference type="AlphaFoldDB" id="A0A1Z4KJ58"/>
<accession>A0A1Z4KJ58</accession>
<dbReference type="InterPro" id="IPR051015">
    <property type="entry name" value="EvgA-like"/>
</dbReference>
<reference evidence="3 4" key="1">
    <citation type="submission" date="2017-06" db="EMBL/GenBank/DDBJ databases">
        <title>Genome sequencing of cyanobaciteial culture collection at National Institute for Environmental Studies (NIES).</title>
        <authorList>
            <person name="Hirose Y."/>
            <person name="Shimura Y."/>
            <person name="Fujisawa T."/>
            <person name="Nakamura Y."/>
            <person name="Kawachi M."/>
        </authorList>
    </citation>
    <scope>NUCLEOTIDE SEQUENCE [LARGE SCALE GENOMIC DNA]</scope>
    <source>
        <strain evidence="3 4">NIES-23</strain>
    </source>
</reference>
<dbReference type="Gene3D" id="1.10.10.10">
    <property type="entry name" value="Winged helix-like DNA-binding domain superfamily/Winged helix DNA-binding domain"/>
    <property type="match status" value="1"/>
</dbReference>
<dbReference type="GO" id="GO:0000160">
    <property type="term" value="P:phosphorelay signal transduction system"/>
    <property type="evidence" value="ECO:0007669"/>
    <property type="project" value="InterPro"/>
</dbReference>
<proteinExistence type="predicted"/>
<dbReference type="PANTHER" id="PTHR45566:SF1">
    <property type="entry name" value="HTH-TYPE TRANSCRIPTIONAL REGULATOR YHJB-RELATED"/>
    <property type="match status" value="1"/>
</dbReference>
<dbReference type="PROSITE" id="PS50110">
    <property type="entry name" value="RESPONSE_REGULATORY"/>
    <property type="match status" value="1"/>
</dbReference>
<dbReference type="Proteomes" id="UP000217507">
    <property type="component" value="Chromosome"/>
</dbReference>
<name>A0A1Z4KJ58_ANAVA</name>
<gene>
    <name evidence="3" type="ORF">NIES23_17670</name>
</gene>
<dbReference type="Pfam" id="PF00072">
    <property type="entry name" value="Response_reg"/>
    <property type="match status" value="1"/>
</dbReference>
<feature type="domain" description="Response regulatory" evidence="2">
    <location>
        <begin position="12"/>
        <end position="139"/>
    </location>
</feature>
<dbReference type="PANTHER" id="PTHR45566">
    <property type="entry name" value="HTH-TYPE TRANSCRIPTIONAL REGULATOR YHJB-RELATED"/>
    <property type="match status" value="1"/>
</dbReference>
<keyword evidence="1" id="KW-0597">Phosphoprotein</keyword>
<dbReference type="InterPro" id="IPR036388">
    <property type="entry name" value="WH-like_DNA-bd_sf"/>
</dbReference>